<comment type="caution">
    <text evidence="2">The sequence shown here is derived from an EMBL/GenBank/DDBJ whole genome shotgun (WGS) entry which is preliminary data.</text>
</comment>
<evidence type="ECO:0000313" key="2">
    <source>
        <dbReference type="EMBL" id="CAD6529187.1"/>
    </source>
</evidence>
<name>A0ABN7HNZ3_9BURK</name>
<gene>
    <name evidence="2" type="ORF">LMG27952_02271</name>
</gene>
<dbReference type="RefSeq" id="WP_201696022.1">
    <property type="nucleotide sequence ID" value="NZ_CAJHCQ010000005.1"/>
</dbReference>
<sequence>MDPIEYAKAYYLQHYTLLNMWNLTPGVRVVLENGGPQVCRFCQRSAPEVTFRLKAHAIPEALGNKGMLSRYECDECNKHFGSTIENDLGNWTLPMRTLLRIYGKNGVPTLKNERDGWRIECGDGTELKVSHNRVDSVFEVDEAQKLIRFNLKRGPFVPLGVRKALVKIGLTLLPEAEVSNFEETIKWIRDPQHSNERMVRMPVLRTLMPGSMNGQMITAALLRRSQPNIGLPYAFLILSIANETYQVMLPSPQLDPPLDIAPMQMPVFPVGLGQNRDSICVALNLSDSERVVDEVLSAVMSYDARIQI</sequence>
<proteinExistence type="predicted"/>
<evidence type="ECO:0000259" key="1">
    <source>
        <dbReference type="Pfam" id="PF14279"/>
    </source>
</evidence>
<keyword evidence="3" id="KW-1185">Reference proteome</keyword>
<evidence type="ECO:0000313" key="3">
    <source>
        <dbReference type="Proteomes" id="UP000656319"/>
    </source>
</evidence>
<organism evidence="2 3">
    <name type="scientific">Paraburkholderia hiiakae</name>
    <dbReference type="NCBI Taxonomy" id="1081782"/>
    <lineage>
        <taxon>Bacteria</taxon>
        <taxon>Pseudomonadati</taxon>
        <taxon>Pseudomonadota</taxon>
        <taxon>Betaproteobacteria</taxon>
        <taxon>Burkholderiales</taxon>
        <taxon>Burkholderiaceae</taxon>
        <taxon>Paraburkholderia</taxon>
    </lineage>
</organism>
<dbReference type="EMBL" id="CAJHCQ010000005">
    <property type="protein sequence ID" value="CAD6529187.1"/>
    <property type="molecule type" value="Genomic_DNA"/>
</dbReference>
<feature type="domain" description="HNH endonuclease 5" evidence="1">
    <location>
        <begin position="39"/>
        <end position="90"/>
    </location>
</feature>
<dbReference type="InterPro" id="IPR029471">
    <property type="entry name" value="HNH_5"/>
</dbReference>
<protein>
    <recommendedName>
        <fullName evidence="1">HNH endonuclease 5 domain-containing protein</fullName>
    </recommendedName>
</protein>
<reference evidence="2 3" key="1">
    <citation type="submission" date="2020-10" db="EMBL/GenBank/DDBJ databases">
        <authorList>
            <person name="Peeters C."/>
        </authorList>
    </citation>
    <scope>NUCLEOTIDE SEQUENCE [LARGE SCALE GENOMIC DNA]</scope>
    <source>
        <strain evidence="2 3">LMG 27952</strain>
    </source>
</reference>
<accession>A0ABN7HNZ3</accession>
<dbReference type="Pfam" id="PF14279">
    <property type="entry name" value="HNH_5"/>
    <property type="match status" value="1"/>
</dbReference>
<dbReference type="Proteomes" id="UP000656319">
    <property type="component" value="Unassembled WGS sequence"/>
</dbReference>